<dbReference type="Proteomes" id="UP001266305">
    <property type="component" value="Unassembled WGS sequence"/>
</dbReference>
<protein>
    <submittedName>
        <fullName evidence="1">Uncharacterized protein</fullName>
    </submittedName>
</protein>
<dbReference type="EMBL" id="JASSZA010000010">
    <property type="protein sequence ID" value="KAK2099756.1"/>
    <property type="molecule type" value="Genomic_DNA"/>
</dbReference>
<organism evidence="1 2">
    <name type="scientific">Saguinus oedipus</name>
    <name type="common">Cotton-top tamarin</name>
    <name type="synonym">Oedipomidas oedipus</name>
    <dbReference type="NCBI Taxonomy" id="9490"/>
    <lineage>
        <taxon>Eukaryota</taxon>
        <taxon>Metazoa</taxon>
        <taxon>Chordata</taxon>
        <taxon>Craniata</taxon>
        <taxon>Vertebrata</taxon>
        <taxon>Euteleostomi</taxon>
        <taxon>Mammalia</taxon>
        <taxon>Eutheria</taxon>
        <taxon>Euarchontoglires</taxon>
        <taxon>Primates</taxon>
        <taxon>Haplorrhini</taxon>
        <taxon>Platyrrhini</taxon>
        <taxon>Cebidae</taxon>
        <taxon>Callitrichinae</taxon>
        <taxon>Saguinus</taxon>
    </lineage>
</organism>
<evidence type="ECO:0000313" key="2">
    <source>
        <dbReference type="Proteomes" id="UP001266305"/>
    </source>
</evidence>
<evidence type="ECO:0000313" key="1">
    <source>
        <dbReference type="EMBL" id="KAK2099756.1"/>
    </source>
</evidence>
<name>A0ABQ9USF4_SAGOE</name>
<gene>
    <name evidence="1" type="ORF">P7K49_021104</name>
</gene>
<accession>A0ABQ9USF4</accession>
<comment type="caution">
    <text evidence="1">The sequence shown here is derived from an EMBL/GenBank/DDBJ whole genome shotgun (WGS) entry which is preliminary data.</text>
</comment>
<keyword evidence="2" id="KW-1185">Reference proteome</keyword>
<reference evidence="1 2" key="1">
    <citation type="submission" date="2023-05" db="EMBL/GenBank/DDBJ databases">
        <title>B98-5 Cell Line De Novo Hybrid Assembly: An Optical Mapping Approach.</title>
        <authorList>
            <person name="Kananen K."/>
            <person name="Auerbach J.A."/>
            <person name="Kautto E."/>
            <person name="Blachly J.S."/>
        </authorList>
    </citation>
    <scope>NUCLEOTIDE SEQUENCE [LARGE SCALE GENOMIC DNA]</scope>
    <source>
        <strain evidence="1">B95-8</strain>
        <tissue evidence="1">Cell line</tissue>
    </source>
</reference>
<proteinExistence type="predicted"/>
<feature type="non-terminal residue" evidence="1">
    <location>
        <position position="157"/>
    </location>
</feature>
<sequence length="157" mass="17673">MTLPLRFPWKPNWDKRNKRLLKVSGAKDIRDRDRDSKSTQRTAIDRCFLPPITTAQGFVTLEHLGPAPQTLHVSSWGREAWASREVQALLAPGCLLAQAQPVSASRATCCLCWDECKAPATFPSSEPTSFRVSHLHYWPREMTSWSKGLMLRGPSGQ</sequence>